<evidence type="ECO:0000313" key="2">
    <source>
        <dbReference type="Proteomes" id="UP001196413"/>
    </source>
</evidence>
<dbReference type="Proteomes" id="UP001196413">
    <property type="component" value="Unassembled WGS sequence"/>
</dbReference>
<reference evidence="1" key="1">
    <citation type="submission" date="2021-06" db="EMBL/GenBank/DDBJ databases">
        <title>Parelaphostrongylus tenuis whole genome reference sequence.</title>
        <authorList>
            <person name="Garwood T.J."/>
            <person name="Larsen P.A."/>
            <person name="Fountain-Jones N.M."/>
            <person name="Garbe J.R."/>
            <person name="Macchietto M.G."/>
            <person name="Kania S.A."/>
            <person name="Gerhold R.W."/>
            <person name="Richards J.E."/>
            <person name="Wolf T.M."/>
        </authorList>
    </citation>
    <scope>NUCLEOTIDE SEQUENCE</scope>
    <source>
        <strain evidence="1">MNPRO001-30</strain>
        <tissue evidence="1">Meninges</tissue>
    </source>
</reference>
<organism evidence="1 2">
    <name type="scientific">Parelaphostrongylus tenuis</name>
    <name type="common">Meningeal worm</name>
    <dbReference type="NCBI Taxonomy" id="148309"/>
    <lineage>
        <taxon>Eukaryota</taxon>
        <taxon>Metazoa</taxon>
        <taxon>Ecdysozoa</taxon>
        <taxon>Nematoda</taxon>
        <taxon>Chromadorea</taxon>
        <taxon>Rhabditida</taxon>
        <taxon>Rhabditina</taxon>
        <taxon>Rhabditomorpha</taxon>
        <taxon>Strongyloidea</taxon>
        <taxon>Metastrongylidae</taxon>
        <taxon>Parelaphostrongylus</taxon>
    </lineage>
</organism>
<comment type="caution">
    <text evidence="1">The sequence shown here is derived from an EMBL/GenBank/DDBJ whole genome shotgun (WGS) entry which is preliminary data.</text>
</comment>
<sequence length="54" mass="6091">MGRLLMAQQQSARTAASIDRSEAWVRLTILPPGHAYVPDGHVKNLQRQCEENFV</sequence>
<accession>A0AAD5MYI0</accession>
<protein>
    <submittedName>
        <fullName evidence="1">Uncharacterized protein</fullName>
    </submittedName>
</protein>
<dbReference type="EMBL" id="JAHQIW010002796">
    <property type="protein sequence ID" value="KAJ1356386.1"/>
    <property type="molecule type" value="Genomic_DNA"/>
</dbReference>
<dbReference type="AlphaFoldDB" id="A0AAD5MYI0"/>
<proteinExistence type="predicted"/>
<evidence type="ECO:0000313" key="1">
    <source>
        <dbReference type="EMBL" id="KAJ1356386.1"/>
    </source>
</evidence>
<name>A0AAD5MYI0_PARTN</name>
<keyword evidence="2" id="KW-1185">Reference proteome</keyword>
<gene>
    <name evidence="1" type="ORF">KIN20_014092</name>
</gene>